<dbReference type="EMBL" id="JAPWTK010000014">
    <property type="protein sequence ID" value="KAJ8959136.1"/>
    <property type="molecule type" value="Genomic_DNA"/>
</dbReference>
<comment type="caution">
    <text evidence="1">The sequence shown here is derived from an EMBL/GenBank/DDBJ whole genome shotgun (WGS) entry which is preliminary data.</text>
</comment>
<sequence length="61" mass="7003">MVHSKCRGGTYPFSDVKRVIFPDDKVTWGSKSDNYNPPDYDSKVLLNKLWADPPLGKRSKF</sequence>
<dbReference type="AlphaFoldDB" id="A0AAV8Z522"/>
<evidence type="ECO:0000313" key="2">
    <source>
        <dbReference type="Proteomes" id="UP001162162"/>
    </source>
</evidence>
<proteinExistence type="predicted"/>
<dbReference type="SUPFAM" id="SSF55811">
    <property type="entry name" value="Nudix"/>
    <property type="match status" value="1"/>
</dbReference>
<name>A0AAV8Z522_9CUCU</name>
<dbReference type="InterPro" id="IPR015797">
    <property type="entry name" value="NUDIX_hydrolase-like_dom_sf"/>
</dbReference>
<protein>
    <submittedName>
        <fullName evidence="1">Uncharacterized protein</fullName>
    </submittedName>
</protein>
<accession>A0AAV8Z522</accession>
<reference evidence="1" key="1">
    <citation type="journal article" date="2023" name="Insect Mol. Biol.">
        <title>Genome sequencing provides insights into the evolution of gene families encoding plant cell wall-degrading enzymes in longhorned beetles.</title>
        <authorList>
            <person name="Shin N.R."/>
            <person name="Okamura Y."/>
            <person name="Kirsch R."/>
            <person name="Pauchet Y."/>
        </authorList>
    </citation>
    <scope>NUCLEOTIDE SEQUENCE</scope>
    <source>
        <strain evidence="1">AMC_N1</strain>
    </source>
</reference>
<dbReference type="Proteomes" id="UP001162162">
    <property type="component" value="Unassembled WGS sequence"/>
</dbReference>
<gene>
    <name evidence="1" type="ORF">NQ318_022395</name>
</gene>
<evidence type="ECO:0000313" key="1">
    <source>
        <dbReference type="EMBL" id="KAJ8959136.1"/>
    </source>
</evidence>
<organism evidence="1 2">
    <name type="scientific">Aromia moschata</name>
    <dbReference type="NCBI Taxonomy" id="1265417"/>
    <lineage>
        <taxon>Eukaryota</taxon>
        <taxon>Metazoa</taxon>
        <taxon>Ecdysozoa</taxon>
        <taxon>Arthropoda</taxon>
        <taxon>Hexapoda</taxon>
        <taxon>Insecta</taxon>
        <taxon>Pterygota</taxon>
        <taxon>Neoptera</taxon>
        <taxon>Endopterygota</taxon>
        <taxon>Coleoptera</taxon>
        <taxon>Polyphaga</taxon>
        <taxon>Cucujiformia</taxon>
        <taxon>Chrysomeloidea</taxon>
        <taxon>Cerambycidae</taxon>
        <taxon>Cerambycinae</taxon>
        <taxon>Callichromatini</taxon>
        <taxon>Aromia</taxon>
    </lineage>
</organism>
<keyword evidence="2" id="KW-1185">Reference proteome</keyword>